<dbReference type="AlphaFoldDB" id="A0A367FES6"/>
<protein>
    <submittedName>
        <fullName evidence="4">Phosphocholine cytidylyltransferase family protein</fullName>
    </submittedName>
</protein>
<evidence type="ECO:0000313" key="4">
    <source>
        <dbReference type="EMBL" id="RCG28771.1"/>
    </source>
</evidence>
<evidence type="ECO:0000259" key="3">
    <source>
        <dbReference type="Pfam" id="PF12804"/>
    </source>
</evidence>
<dbReference type="EMBL" id="QOIN01000024">
    <property type="protein sequence ID" value="RCG28771.1"/>
    <property type="molecule type" value="Genomic_DNA"/>
</dbReference>
<dbReference type="GO" id="GO:0016779">
    <property type="term" value="F:nucleotidyltransferase activity"/>
    <property type="evidence" value="ECO:0007669"/>
    <property type="project" value="UniProtKB-KW"/>
</dbReference>
<dbReference type="Proteomes" id="UP000252914">
    <property type="component" value="Unassembled WGS sequence"/>
</dbReference>
<dbReference type="Gene3D" id="3.90.550.10">
    <property type="entry name" value="Spore Coat Polysaccharide Biosynthesis Protein SpsA, Chain A"/>
    <property type="match status" value="1"/>
</dbReference>
<keyword evidence="1 4" id="KW-0808">Transferase</keyword>
<dbReference type="PANTHER" id="PTHR43584:SF8">
    <property type="entry name" value="N-ACETYLMURAMATE ALPHA-1-PHOSPHATE URIDYLYLTRANSFERASE"/>
    <property type="match status" value="1"/>
</dbReference>
<evidence type="ECO:0000256" key="1">
    <source>
        <dbReference type="ARBA" id="ARBA00022679"/>
    </source>
</evidence>
<comment type="caution">
    <text evidence="4">The sequence shown here is derived from an EMBL/GenBank/DDBJ whole genome shotgun (WGS) entry which is preliminary data.</text>
</comment>
<dbReference type="RefSeq" id="WP_114019959.1">
    <property type="nucleotide sequence ID" value="NZ_QOIN01000024.1"/>
</dbReference>
<organism evidence="4 5">
    <name type="scientific">Streptomyces diacarni</name>
    <dbReference type="NCBI Taxonomy" id="2800381"/>
    <lineage>
        <taxon>Bacteria</taxon>
        <taxon>Bacillati</taxon>
        <taxon>Actinomycetota</taxon>
        <taxon>Actinomycetes</taxon>
        <taxon>Kitasatosporales</taxon>
        <taxon>Streptomycetaceae</taxon>
        <taxon>Streptomyces</taxon>
    </lineage>
</organism>
<dbReference type="InterPro" id="IPR050065">
    <property type="entry name" value="GlmU-like"/>
</dbReference>
<feature type="domain" description="MobA-like NTP transferase" evidence="3">
    <location>
        <begin position="3"/>
        <end position="141"/>
    </location>
</feature>
<name>A0A367FES6_9ACTN</name>
<dbReference type="CDD" id="cd02523">
    <property type="entry name" value="PC_cytidylyltransferase"/>
    <property type="match status" value="1"/>
</dbReference>
<sequence>MKALILAAGRGSRMGGLTVDRPKCLVEVAGRTLLQRQLKALSAADVDSVGVAVGWCAELFAATGLPVFPNPRWAETTMAESLASADSWLSSDTVLISYGDIVYTGETVRRLAAAKADVAIAYDPEWLPLWRRRFVDPLQDAETFAMDASGFLTDIGARAGNVDDVQGQFMGLVRMTPPAWSVIREARSVPEIAALDMTGLLRHLVRELQLKVAAVPTAGPWCEFDHPSDFTVGLEILRRLDTELTLEDTGA</sequence>
<dbReference type="InterPro" id="IPR025877">
    <property type="entry name" value="MobA-like_NTP_Trfase"/>
</dbReference>
<dbReference type="InterPro" id="IPR029044">
    <property type="entry name" value="Nucleotide-diphossugar_trans"/>
</dbReference>
<reference evidence="4 5" key="1">
    <citation type="submission" date="2018-06" db="EMBL/GenBank/DDBJ databases">
        <title>Streptomyces reniochalinae sp. nov. and Streptomyces diacarnus sp. nov. from marine sponges.</title>
        <authorList>
            <person name="Li L."/>
        </authorList>
    </citation>
    <scope>NUCLEOTIDE SEQUENCE [LARGE SCALE GENOMIC DNA]</scope>
    <source>
        <strain evidence="4 5">LHW51701</strain>
    </source>
</reference>
<keyword evidence="5" id="KW-1185">Reference proteome</keyword>
<evidence type="ECO:0000313" key="5">
    <source>
        <dbReference type="Proteomes" id="UP000252914"/>
    </source>
</evidence>
<proteinExistence type="predicted"/>
<gene>
    <name evidence="4" type="ORF">DTL70_01345</name>
</gene>
<keyword evidence="2 4" id="KW-0548">Nucleotidyltransferase</keyword>
<dbReference type="SUPFAM" id="SSF53448">
    <property type="entry name" value="Nucleotide-diphospho-sugar transferases"/>
    <property type="match status" value="1"/>
</dbReference>
<dbReference type="PANTHER" id="PTHR43584">
    <property type="entry name" value="NUCLEOTIDYL TRANSFERASE"/>
    <property type="match status" value="1"/>
</dbReference>
<accession>A0A367FES6</accession>
<evidence type="ECO:0000256" key="2">
    <source>
        <dbReference type="ARBA" id="ARBA00022695"/>
    </source>
</evidence>
<dbReference type="Pfam" id="PF12804">
    <property type="entry name" value="NTP_transf_3"/>
    <property type="match status" value="1"/>
</dbReference>